<feature type="domain" description="Response regulatory" evidence="3">
    <location>
        <begin position="16"/>
        <end position="132"/>
    </location>
</feature>
<dbReference type="Gene3D" id="3.40.50.2300">
    <property type="match status" value="1"/>
</dbReference>
<dbReference type="EMBL" id="JAEQND010000011">
    <property type="protein sequence ID" value="MBL0427406.1"/>
    <property type="molecule type" value="Genomic_DNA"/>
</dbReference>
<evidence type="ECO:0000313" key="5">
    <source>
        <dbReference type="Proteomes" id="UP000622707"/>
    </source>
</evidence>
<evidence type="ECO:0000256" key="1">
    <source>
        <dbReference type="ARBA" id="ARBA00022553"/>
    </source>
</evidence>
<comment type="caution">
    <text evidence="4">The sequence shown here is derived from an EMBL/GenBank/DDBJ whole genome shotgun (WGS) entry which is preliminary data.</text>
</comment>
<dbReference type="InterPro" id="IPR050595">
    <property type="entry name" value="Bact_response_regulator"/>
</dbReference>
<gene>
    <name evidence="4" type="ORF">JI746_20000</name>
</gene>
<dbReference type="Pfam" id="PF00072">
    <property type="entry name" value="Response_reg"/>
    <property type="match status" value="1"/>
</dbReference>
<reference evidence="4 5" key="1">
    <citation type="journal article" date="2017" name="Int. J. Syst. Evol. Microbiol.">
        <title>Ramlibacter alkalitolerans sp. nov., alkali-tolerant bacterium isolated from soil of ginseng.</title>
        <authorList>
            <person name="Lee D.H."/>
            <person name="Cha C.J."/>
        </authorList>
    </citation>
    <scope>NUCLEOTIDE SEQUENCE [LARGE SCALE GENOMIC DNA]</scope>
    <source>
        <strain evidence="4 5">KACC 19305</strain>
    </source>
</reference>
<accession>A0ABS1JTE1</accession>
<organism evidence="4 5">
    <name type="scientific">Ramlibacter alkalitolerans</name>
    <dbReference type="NCBI Taxonomy" id="2039631"/>
    <lineage>
        <taxon>Bacteria</taxon>
        <taxon>Pseudomonadati</taxon>
        <taxon>Pseudomonadota</taxon>
        <taxon>Betaproteobacteria</taxon>
        <taxon>Burkholderiales</taxon>
        <taxon>Comamonadaceae</taxon>
        <taxon>Ramlibacter</taxon>
    </lineage>
</organism>
<dbReference type="SMART" id="SM00448">
    <property type="entry name" value="REC"/>
    <property type="match status" value="1"/>
</dbReference>
<dbReference type="PANTHER" id="PTHR44591:SF3">
    <property type="entry name" value="RESPONSE REGULATORY DOMAIN-CONTAINING PROTEIN"/>
    <property type="match status" value="1"/>
</dbReference>
<dbReference type="SUPFAM" id="SSF52172">
    <property type="entry name" value="CheY-like"/>
    <property type="match status" value="1"/>
</dbReference>
<dbReference type="InterPro" id="IPR011006">
    <property type="entry name" value="CheY-like_superfamily"/>
</dbReference>
<dbReference type="Proteomes" id="UP000622707">
    <property type="component" value="Unassembled WGS sequence"/>
</dbReference>
<keyword evidence="5" id="KW-1185">Reference proteome</keyword>
<evidence type="ECO:0000313" key="4">
    <source>
        <dbReference type="EMBL" id="MBL0427406.1"/>
    </source>
</evidence>
<feature type="modified residue" description="4-aspartylphosphate" evidence="2">
    <location>
        <position position="65"/>
    </location>
</feature>
<protein>
    <submittedName>
        <fullName evidence="4">Response regulator</fullName>
    </submittedName>
</protein>
<dbReference type="PANTHER" id="PTHR44591">
    <property type="entry name" value="STRESS RESPONSE REGULATOR PROTEIN 1"/>
    <property type="match status" value="1"/>
</dbReference>
<dbReference type="RefSeq" id="WP_201692031.1">
    <property type="nucleotide sequence ID" value="NZ_JAEQND010000011.1"/>
</dbReference>
<keyword evidence="1 2" id="KW-0597">Phosphoprotein</keyword>
<proteinExistence type="predicted"/>
<evidence type="ECO:0000256" key="2">
    <source>
        <dbReference type="PROSITE-ProRule" id="PRU00169"/>
    </source>
</evidence>
<dbReference type="PROSITE" id="PS50110">
    <property type="entry name" value="RESPONSE_REGULATORY"/>
    <property type="match status" value="1"/>
</dbReference>
<sequence>MTSQAPPDPDSDPLRTVLVVDDHRDTADGLCELLQQLGFDTLVAYDGDEGVDVALRERPRYAILDLHMPRMGGVLACTRIREQVPPHAMKLVALTGSDQASDREAAQLAGFDSFLVKPVMVAALLRLLQPPAPAF</sequence>
<dbReference type="InterPro" id="IPR001789">
    <property type="entry name" value="Sig_transdc_resp-reg_receiver"/>
</dbReference>
<name>A0ABS1JTE1_9BURK</name>
<evidence type="ECO:0000259" key="3">
    <source>
        <dbReference type="PROSITE" id="PS50110"/>
    </source>
</evidence>